<evidence type="ECO:0000313" key="3">
    <source>
        <dbReference type="Proteomes" id="UP000077143"/>
    </source>
</evidence>
<sequence length="107" mass="10973">MNVTGRKAGLFNGPALWNGLTLGPLGTASALLMMMTVDTPHTSAPVLTALIAPTAIFLILVLISLVRGGKTSWWLFSALGAVLGTTLLVAAILGTLTGIAWMLSDPG</sequence>
<accession>A0A172UWI3</accession>
<proteinExistence type="predicted"/>
<feature type="transmembrane region" description="Helical" evidence="1">
    <location>
        <begin position="15"/>
        <end position="34"/>
    </location>
</feature>
<keyword evidence="2" id="KW-0614">Plasmid</keyword>
<evidence type="ECO:0000313" key="2">
    <source>
        <dbReference type="EMBL" id="ANE83442.1"/>
    </source>
</evidence>
<reference evidence="2 3" key="1">
    <citation type="submission" date="2016-05" db="EMBL/GenBank/DDBJ databases">
        <title>Complete genome sequence of a phthalic acid esters degrading Mycobacterium sp. YC-RL4.</title>
        <authorList>
            <person name="Ren L."/>
            <person name="Fan S."/>
            <person name="Ruth N."/>
            <person name="Jia Y."/>
            <person name="Wang J."/>
            <person name="Qiao C."/>
        </authorList>
    </citation>
    <scope>NUCLEOTIDE SEQUENCE [LARGE SCALE GENOMIC DNA]</scope>
    <source>
        <strain evidence="2 3">YC-RL4</strain>
        <plasmid evidence="3">pmyc1</plasmid>
    </source>
</reference>
<dbReference type="RefSeq" id="WP_068004220.1">
    <property type="nucleotide sequence ID" value="NZ_CP015597.1"/>
</dbReference>
<dbReference type="KEGG" id="madi:A7U43_28430"/>
<name>A0A172UWI3_9MYCO</name>
<keyword evidence="1" id="KW-0472">Membrane</keyword>
<dbReference type="AlphaFoldDB" id="A0A172UWI3"/>
<dbReference type="Proteomes" id="UP000077143">
    <property type="component" value="Plasmid pMYC1"/>
</dbReference>
<feature type="transmembrane region" description="Helical" evidence="1">
    <location>
        <begin position="73"/>
        <end position="103"/>
    </location>
</feature>
<gene>
    <name evidence="2" type="ORF">A7U43_28430</name>
</gene>
<evidence type="ECO:0000256" key="1">
    <source>
        <dbReference type="SAM" id="Phobius"/>
    </source>
</evidence>
<keyword evidence="1" id="KW-1133">Transmembrane helix</keyword>
<protein>
    <submittedName>
        <fullName evidence="2">Uncharacterized protein</fullName>
    </submittedName>
</protein>
<feature type="transmembrane region" description="Helical" evidence="1">
    <location>
        <begin position="46"/>
        <end position="66"/>
    </location>
</feature>
<organism evidence="2 3">
    <name type="scientific">Mycobacterium adipatum</name>
    <dbReference type="NCBI Taxonomy" id="1682113"/>
    <lineage>
        <taxon>Bacteria</taxon>
        <taxon>Bacillati</taxon>
        <taxon>Actinomycetota</taxon>
        <taxon>Actinomycetes</taxon>
        <taxon>Mycobacteriales</taxon>
        <taxon>Mycobacteriaceae</taxon>
        <taxon>Mycobacterium</taxon>
    </lineage>
</organism>
<geneLocation type="plasmid" evidence="3">
    <name>pmyc1</name>
</geneLocation>
<keyword evidence="1" id="KW-0812">Transmembrane</keyword>
<keyword evidence="3" id="KW-1185">Reference proteome</keyword>
<dbReference type="EMBL" id="CP015597">
    <property type="protein sequence ID" value="ANE83442.1"/>
    <property type="molecule type" value="Genomic_DNA"/>
</dbReference>